<keyword evidence="8" id="KW-0350">Heme biosynthesis</keyword>
<keyword evidence="5 12" id="KW-1133">Transmembrane helix</keyword>
<evidence type="ECO:0000256" key="10">
    <source>
        <dbReference type="ARBA" id="ARBA00023157"/>
    </source>
</evidence>
<proteinExistence type="predicted"/>
<dbReference type="Proteomes" id="UP000627573">
    <property type="component" value="Unassembled WGS sequence"/>
</dbReference>
<protein>
    <submittedName>
        <fullName evidence="13">Heme A synthase</fullName>
    </submittedName>
</protein>
<dbReference type="GO" id="GO:0016020">
    <property type="term" value="C:membrane"/>
    <property type="evidence" value="ECO:0007669"/>
    <property type="project" value="UniProtKB-SubCell"/>
</dbReference>
<evidence type="ECO:0000256" key="2">
    <source>
        <dbReference type="ARBA" id="ARBA00022475"/>
    </source>
</evidence>
<evidence type="ECO:0000256" key="1">
    <source>
        <dbReference type="ARBA" id="ARBA00004141"/>
    </source>
</evidence>
<feature type="transmembrane region" description="Helical" evidence="12">
    <location>
        <begin position="137"/>
        <end position="160"/>
    </location>
</feature>
<keyword evidence="10" id="KW-1015">Disulfide bond</keyword>
<evidence type="ECO:0000256" key="12">
    <source>
        <dbReference type="SAM" id="Phobius"/>
    </source>
</evidence>
<dbReference type="GO" id="GO:0016491">
    <property type="term" value="F:oxidoreductase activity"/>
    <property type="evidence" value="ECO:0007669"/>
    <property type="project" value="UniProtKB-KW"/>
</dbReference>
<comment type="subcellular location">
    <subcellularLocation>
        <location evidence="1">Membrane</location>
        <topology evidence="1">Multi-pass membrane protein</topology>
    </subcellularLocation>
</comment>
<evidence type="ECO:0000256" key="8">
    <source>
        <dbReference type="ARBA" id="ARBA00023133"/>
    </source>
</evidence>
<dbReference type="AlphaFoldDB" id="A0A8I1A2U7"/>
<dbReference type="RefSeq" id="WP_179154704.1">
    <property type="nucleotide sequence ID" value="NZ_JAECSB010000097.1"/>
</dbReference>
<evidence type="ECO:0000256" key="9">
    <source>
        <dbReference type="ARBA" id="ARBA00023136"/>
    </source>
</evidence>
<evidence type="ECO:0000256" key="3">
    <source>
        <dbReference type="ARBA" id="ARBA00022692"/>
    </source>
</evidence>
<name>A0A8I1A2U7_RHOER</name>
<dbReference type="GO" id="GO:0006784">
    <property type="term" value="P:heme A biosynthetic process"/>
    <property type="evidence" value="ECO:0007669"/>
    <property type="project" value="InterPro"/>
</dbReference>
<evidence type="ECO:0000256" key="6">
    <source>
        <dbReference type="ARBA" id="ARBA00023002"/>
    </source>
</evidence>
<dbReference type="Pfam" id="PF02628">
    <property type="entry name" value="COX15-CtaA"/>
    <property type="match status" value="1"/>
</dbReference>
<feature type="transmembrane region" description="Helical" evidence="12">
    <location>
        <begin position="111"/>
        <end position="131"/>
    </location>
</feature>
<evidence type="ECO:0000256" key="5">
    <source>
        <dbReference type="ARBA" id="ARBA00022989"/>
    </source>
</evidence>
<dbReference type="InterPro" id="IPR003780">
    <property type="entry name" value="COX15/CtaA_fam"/>
</dbReference>
<keyword evidence="3 12" id="KW-0812">Transmembrane</keyword>
<accession>A0A8I1A2U7</accession>
<dbReference type="InterPro" id="IPR050450">
    <property type="entry name" value="COX15/CtaA_HemeA_synthase"/>
</dbReference>
<keyword evidence="2" id="KW-1003">Cell membrane</keyword>
<feature type="transmembrane region" description="Helical" evidence="12">
    <location>
        <begin position="86"/>
        <end position="104"/>
    </location>
</feature>
<sequence length="324" mass="34310">MVNRVYAGFLRLVDRLPLPSLKTQKIIAFIVILTQGGIAVTGAVVRVTASGLGCPTWPQCFPGSFVPVGHGEVAVLHQAVEFGNRLLTFLVVIVAAAIVLAVTRARRRNEVLIYAWMMPLGTVVQAVIGGITVRTGLLWWTVAIHLVASMLMVWVATVMYAKIAEPDEATTLIVMPKPLRWLTALSAVALAGVLVAGTLVTGAGPHAGDKNMDRIVPRLEVEIVTLVHLHSQLLVGYLALVVGLTFGLYAVGTSPAVKIRLKVLLALIVAQALIGVVQYFTDVPAVLVVFHVAGAGLCTAATAAVWAAGKTRQYTPTDSPIPAL</sequence>
<feature type="transmembrane region" description="Helical" evidence="12">
    <location>
        <begin position="223"/>
        <end position="251"/>
    </location>
</feature>
<evidence type="ECO:0000313" key="13">
    <source>
        <dbReference type="EMBL" id="MBH5147043.1"/>
    </source>
</evidence>
<keyword evidence="6" id="KW-0560">Oxidoreductase</keyword>
<dbReference type="PANTHER" id="PTHR35457">
    <property type="entry name" value="HEME A SYNTHASE"/>
    <property type="match status" value="1"/>
</dbReference>
<keyword evidence="7" id="KW-0408">Iron</keyword>
<evidence type="ECO:0000256" key="7">
    <source>
        <dbReference type="ARBA" id="ARBA00023004"/>
    </source>
</evidence>
<feature type="transmembrane region" description="Helical" evidence="12">
    <location>
        <begin position="263"/>
        <end position="280"/>
    </location>
</feature>
<dbReference type="EMBL" id="JAECSB010000097">
    <property type="protein sequence ID" value="MBH5147043.1"/>
    <property type="molecule type" value="Genomic_DNA"/>
</dbReference>
<evidence type="ECO:0000256" key="4">
    <source>
        <dbReference type="ARBA" id="ARBA00022723"/>
    </source>
</evidence>
<gene>
    <name evidence="13" type="ORF">I3517_31015</name>
</gene>
<evidence type="ECO:0000256" key="11">
    <source>
        <dbReference type="ARBA" id="ARBA00023444"/>
    </source>
</evidence>
<evidence type="ECO:0000313" key="14">
    <source>
        <dbReference type="Proteomes" id="UP000627573"/>
    </source>
</evidence>
<comment type="pathway">
    <text evidence="11">Porphyrin-containing compound metabolism.</text>
</comment>
<organism evidence="13 14">
    <name type="scientific">Rhodococcus erythropolis</name>
    <name type="common">Arthrobacter picolinophilus</name>
    <dbReference type="NCBI Taxonomy" id="1833"/>
    <lineage>
        <taxon>Bacteria</taxon>
        <taxon>Bacillati</taxon>
        <taxon>Actinomycetota</taxon>
        <taxon>Actinomycetes</taxon>
        <taxon>Mycobacteriales</taxon>
        <taxon>Nocardiaceae</taxon>
        <taxon>Rhodococcus</taxon>
        <taxon>Rhodococcus erythropolis group</taxon>
    </lineage>
</organism>
<reference evidence="13 14" key="1">
    <citation type="submission" date="2020-12" db="EMBL/GenBank/DDBJ databases">
        <title>Draft genome sequence of furan degrading bacterial strain FUR100.</title>
        <authorList>
            <person name="Woiski C."/>
        </authorList>
    </citation>
    <scope>NUCLEOTIDE SEQUENCE [LARGE SCALE GENOMIC DNA]</scope>
    <source>
        <strain evidence="13 14">FUR100</strain>
    </source>
</reference>
<keyword evidence="4" id="KW-0479">Metal-binding</keyword>
<dbReference type="GO" id="GO:0046872">
    <property type="term" value="F:metal ion binding"/>
    <property type="evidence" value="ECO:0007669"/>
    <property type="project" value="UniProtKB-KW"/>
</dbReference>
<keyword evidence="14" id="KW-1185">Reference proteome</keyword>
<feature type="transmembrane region" description="Helical" evidence="12">
    <location>
        <begin position="181"/>
        <end position="203"/>
    </location>
</feature>
<feature type="transmembrane region" description="Helical" evidence="12">
    <location>
        <begin position="26"/>
        <end position="49"/>
    </location>
</feature>
<feature type="transmembrane region" description="Helical" evidence="12">
    <location>
        <begin position="286"/>
        <end position="308"/>
    </location>
</feature>
<dbReference type="PANTHER" id="PTHR35457:SF1">
    <property type="entry name" value="HEME A SYNTHASE"/>
    <property type="match status" value="1"/>
</dbReference>
<comment type="caution">
    <text evidence="13">The sequence shown here is derived from an EMBL/GenBank/DDBJ whole genome shotgun (WGS) entry which is preliminary data.</text>
</comment>
<keyword evidence="9 12" id="KW-0472">Membrane</keyword>